<dbReference type="PANTHER" id="PTHR24121">
    <property type="entry name" value="NO MECHANORECEPTOR POTENTIAL C, ISOFORM D-RELATED"/>
    <property type="match status" value="1"/>
</dbReference>
<protein>
    <submittedName>
        <fullName evidence="3">Ankyrin, putative</fullName>
    </submittedName>
</protein>
<evidence type="ECO:0000256" key="2">
    <source>
        <dbReference type="SAM" id="MobiDB-lite"/>
    </source>
</evidence>
<keyword evidence="1" id="KW-0040">ANK repeat</keyword>
<feature type="compositionally biased region" description="Polar residues" evidence="2">
    <location>
        <begin position="495"/>
        <end position="505"/>
    </location>
</feature>
<dbReference type="Pfam" id="PF12796">
    <property type="entry name" value="Ank_2"/>
    <property type="match status" value="1"/>
</dbReference>
<feature type="compositionally biased region" description="Basic and acidic residues" evidence="2">
    <location>
        <begin position="473"/>
        <end position="483"/>
    </location>
</feature>
<dbReference type="PROSITE" id="PS50088">
    <property type="entry name" value="ANK_REPEAT"/>
    <property type="match status" value="5"/>
</dbReference>
<name>A0A1A8X1L8_PLAOA</name>
<sequence>MFKRDTPLLQRKENKWKHSHGLRKVSAQLKVVRHFQWTHNNKVKCISIKFLYKKICKSKSFSLIKIYGLSLFFKKCMNKILYDDIAKIKMSYLNNVSCYQLFRIVNIKTQRSNQLTMLIKKIGRYVLEGVIYQKYIYPHKIYNSKENKCLLLGLMKMLLYYHERGEKWSQLRNELERKKEIKGFQHSNEEGNENRDFVISYCHEELFGRVSTNWGHYSQLGKREKKKKCENRDISVERNFTCSGDRKTFKHFTERSNVACTSKHVDCIFFSKYMGTHFPSSIKVKRGKKEPEEEQLYNGNICLEFRNGANESNKNMEKEILKNDKFHQKHCEYSEEKKEINLLIDEGKMNVTYIVRNPHENNITNVVDRRKMFKKRRIKNLICLNHVQIRNFNCGTCQFVNSVNTIYNQVKHVTPKTECRNNRREKGPNRGTNKSSFANFRKWKSSGTYQKWGNGKEKDSARETAAGDGNFTVDKDARRERSILKFSRKGAPSMEASNGEPTNGTVSCTKVLLSQHRINGKEEMRCVYRNVENESNASTEHETVEACLINFLTNGATSNVTSNVTSNESSNSTSNESSNSTSNESSNSTSNERSNAINNVSSSDISNAISNYISNNIRNGSSNGINSGSSNGINNDISNAISNYISNDISNYISNDISNYISNDNSNDISNDIRNAISNDISNDIRNAISNYVSNYISNDSNNRRSSGRSNGSSNGRSYSDLDAYVSEYRERFENYAGFDRMSDLQPIHLATKEGNIELIKKILISGTYINSKTRVRKFTPLHLSASKGDIDSVKFLIDNNADINALSSDNETPLWCASISNHLEVCKYILEKGAILNFSGNKKYDTPLHAASMMGNFEIVKLLIDNGADITCLDLNWLEPVHYASFEGHKGIVKYIIYKQIELALKKKMEKITQVMKQYNVYTKNLEMYYYFKYKSIVKKRITSKILCCAITSGNYKIVDLILKKGADPNYFDVRLQLFPIHAASIIGNIKIFKRLVKKGANVFMKTTCNNLPEDLTEDNEIKKFLANHTRKIYLRNAWIIRLRKKNHIISRLSHDTFYHLCTFF</sequence>
<dbReference type="AlphaFoldDB" id="A0A1A8X1L8"/>
<dbReference type="PROSITE" id="PS50297">
    <property type="entry name" value="ANK_REP_REGION"/>
    <property type="match status" value="2"/>
</dbReference>
<gene>
    <name evidence="3" type="ORF">POVCU1_039340</name>
</gene>
<evidence type="ECO:0000313" key="3">
    <source>
        <dbReference type="EMBL" id="SBS97585.1"/>
    </source>
</evidence>
<evidence type="ECO:0000256" key="1">
    <source>
        <dbReference type="PROSITE-ProRule" id="PRU00023"/>
    </source>
</evidence>
<feature type="repeat" description="ANK" evidence="1">
    <location>
        <begin position="981"/>
        <end position="1009"/>
    </location>
</feature>
<dbReference type="SUPFAM" id="SSF48403">
    <property type="entry name" value="Ankyrin repeat"/>
    <property type="match status" value="1"/>
</dbReference>
<dbReference type="Pfam" id="PF13637">
    <property type="entry name" value="Ank_4"/>
    <property type="match status" value="2"/>
</dbReference>
<feature type="repeat" description="ANK" evidence="1">
    <location>
        <begin position="777"/>
        <end position="809"/>
    </location>
</feature>
<dbReference type="InterPro" id="IPR002110">
    <property type="entry name" value="Ankyrin_rpt"/>
</dbReference>
<accession>A0A1A8X1L8</accession>
<evidence type="ECO:0000313" key="4">
    <source>
        <dbReference type="Proteomes" id="UP000078546"/>
    </source>
</evidence>
<feature type="compositionally biased region" description="Basic and acidic residues" evidence="2">
    <location>
        <begin position="416"/>
        <end position="428"/>
    </location>
</feature>
<feature type="repeat" description="ANK" evidence="1">
    <location>
        <begin position="844"/>
        <end position="876"/>
    </location>
</feature>
<dbReference type="InterPro" id="IPR036770">
    <property type="entry name" value="Ankyrin_rpt-contain_sf"/>
</dbReference>
<feature type="repeat" description="ANK" evidence="1">
    <location>
        <begin position="810"/>
        <end position="842"/>
    </location>
</feature>
<reference evidence="4" key="1">
    <citation type="submission" date="2016-05" db="EMBL/GenBank/DDBJ databases">
        <authorList>
            <person name="Naeem Raeece"/>
        </authorList>
    </citation>
    <scope>NUCLEOTIDE SEQUENCE [LARGE SCALE GENOMIC DNA]</scope>
</reference>
<feature type="region of interest" description="Disordered" evidence="2">
    <location>
        <begin position="416"/>
        <end position="505"/>
    </location>
</feature>
<dbReference type="SMART" id="SM00248">
    <property type="entry name" value="ANK"/>
    <property type="match status" value="7"/>
</dbReference>
<dbReference type="PANTHER" id="PTHR24121:SF21">
    <property type="entry name" value="ANKYRIN REPEAT FAMILY PROTEIN"/>
    <property type="match status" value="1"/>
</dbReference>
<dbReference type="EMBL" id="FLQV01000726">
    <property type="protein sequence ID" value="SBS97585.1"/>
    <property type="molecule type" value="Genomic_DNA"/>
</dbReference>
<dbReference type="Proteomes" id="UP000078546">
    <property type="component" value="Unassembled WGS sequence"/>
</dbReference>
<dbReference type="Gene3D" id="1.25.40.20">
    <property type="entry name" value="Ankyrin repeat-containing domain"/>
    <property type="match status" value="2"/>
</dbReference>
<proteinExistence type="predicted"/>
<organism evidence="3 4">
    <name type="scientific">Plasmodium ovale curtisi</name>
    <dbReference type="NCBI Taxonomy" id="864141"/>
    <lineage>
        <taxon>Eukaryota</taxon>
        <taxon>Sar</taxon>
        <taxon>Alveolata</taxon>
        <taxon>Apicomplexa</taxon>
        <taxon>Aconoidasida</taxon>
        <taxon>Haemosporida</taxon>
        <taxon>Plasmodiidae</taxon>
        <taxon>Plasmodium</taxon>
        <taxon>Plasmodium (Plasmodium)</taxon>
    </lineage>
</organism>
<feature type="region of interest" description="Disordered" evidence="2">
    <location>
        <begin position="560"/>
        <end position="598"/>
    </location>
</feature>
<feature type="repeat" description="ANK" evidence="1">
    <location>
        <begin position="743"/>
        <end position="775"/>
    </location>
</feature>